<sequence length="178" mass="20457">MAKSQFFPLNTPPEKWMYDEKTKAYKYEGTYYRHCDIDQSSNLLIRVKDVDSQTIQLHAEDSCLLATPFTSDLILHRIPNEIILDFNYLSNIQFEDGKFNEIRLSPKDITISDTSCGSFSLEEKLWIMFSSGVINNSNGNRFETIEVKLVGDGFIIKKRVSIAELPCYLKGLINNVNQ</sequence>
<reference evidence="1 2" key="1">
    <citation type="journal article" date="2014" name="Int. J. Syst. Evol. Microbiol.">
        <title>Phaeodactylibacter xiamenensis gen. nov., sp. nov., a member of the family Saprospiraceae isolated from the marine alga Phaeodactylum tricornutum.</title>
        <authorList>
            <person name="Chen Z.Jr."/>
            <person name="Lei X."/>
            <person name="Lai Q."/>
            <person name="Li Y."/>
            <person name="Zhang B."/>
            <person name="Zhang J."/>
            <person name="Zhang H."/>
            <person name="Yang L."/>
            <person name="Zheng W."/>
            <person name="Tian Y."/>
            <person name="Yu Z."/>
            <person name="Xu H.Jr."/>
            <person name="Zheng T."/>
        </authorList>
    </citation>
    <scope>NUCLEOTIDE SEQUENCE [LARGE SCALE GENOMIC DNA]</scope>
    <source>
        <strain evidence="1 2">KD52</strain>
    </source>
</reference>
<protein>
    <submittedName>
        <fullName evidence="1">Uncharacterized protein</fullName>
    </submittedName>
</protein>
<comment type="caution">
    <text evidence="1">The sequence shown here is derived from an EMBL/GenBank/DDBJ whole genome shotgun (WGS) entry which is preliminary data.</text>
</comment>
<dbReference type="STRING" id="1524460.IX84_11980"/>
<proteinExistence type="predicted"/>
<accession>A0A098S6A8</accession>
<gene>
    <name evidence="1" type="ORF">IX84_11980</name>
</gene>
<keyword evidence="2" id="KW-1185">Reference proteome</keyword>
<dbReference type="Proteomes" id="UP000029736">
    <property type="component" value="Unassembled WGS sequence"/>
</dbReference>
<dbReference type="AlphaFoldDB" id="A0A098S6A8"/>
<evidence type="ECO:0000313" key="1">
    <source>
        <dbReference type="EMBL" id="KGE87844.1"/>
    </source>
</evidence>
<dbReference type="RefSeq" id="WP_044220382.1">
    <property type="nucleotide sequence ID" value="NZ_JPOS01000029.1"/>
</dbReference>
<organism evidence="1 2">
    <name type="scientific">Phaeodactylibacter xiamenensis</name>
    <dbReference type="NCBI Taxonomy" id="1524460"/>
    <lineage>
        <taxon>Bacteria</taxon>
        <taxon>Pseudomonadati</taxon>
        <taxon>Bacteroidota</taxon>
        <taxon>Saprospiria</taxon>
        <taxon>Saprospirales</taxon>
        <taxon>Haliscomenobacteraceae</taxon>
        <taxon>Phaeodactylibacter</taxon>
    </lineage>
</organism>
<name>A0A098S6A8_9BACT</name>
<evidence type="ECO:0000313" key="2">
    <source>
        <dbReference type="Proteomes" id="UP000029736"/>
    </source>
</evidence>
<dbReference type="EMBL" id="JPOS01000029">
    <property type="protein sequence ID" value="KGE87844.1"/>
    <property type="molecule type" value="Genomic_DNA"/>
</dbReference>